<gene>
    <name evidence="2" type="ORF">MNEG_13775</name>
</gene>
<evidence type="ECO:0000256" key="1">
    <source>
        <dbReference type="SAM" id="MobiDB-lite"/>
    </source>
</evidence>
<dbReference type="GeneID" id="25731271"/>
<dbReference type="Proteomes" id="UP000054498">
    <property type="component" value="Unassembled WGS sequence"/>
</dbReference>
<proteinExistence type="predicted"/>
<keyword evidence="3" id="KW-1185">Reference proteome</keyword>
<accession>A0A0D2J2L3</accession>
<feature type="region of interest" description="Disordered" evidence="1">
    <location>
        <begin position="1"/>
        <end position="70"/>
    </location>
</feature>
<dbReference type="RefSeq" id="XP_013893207.1">
    <property type="nucleotide sequence ID" value="XM_014037753.1"/>
</dbReference>
<reference evidence="2 3" key="1">
    <citation type="journal article" date="2013" name="BMC Genomics">
        <title>Reconstruction of the lipid metabolism for the microalga Monoraphidium neglectum from its genome sequence reveals characteristics suitable for biofuel production.</title>
        <authorList>
            <person name="Bogen C."/>
            <person name="Al-Dilaimi A."/>
            <person name="Albersmeier A."/>
            <person name="Wichmann J."/>
            <person name="Grundmann M."/>
            <person name="Rupp O."/>
            <person name="Lauersen K.J."/>
            <person name="Blifernez-Klassen O."/>
            <person name="Kalinowski J."/>
            <person name="Goesmann A."/>
            <person name="Mussgnug J.H."/>
            <person name="Kruse O."/>
        </authorList>
    </citation>
    <scope>NUCLEOTIDE SEQUENCE [LARGE SCALE GENOMIC DNA]</scope>
    <source>
        <strain evidence="2 3">SAG 48.87</strain>
    </source>
</reference>
<feature type="compositionally biased region" description="Basic and acidic residues" evidence="1">
    <location>
        <begin position="99"/>
        <end position="129"/>
    </location>
</feature>
<organism evidence="2 3">
    <name type="scientific">Monoraphidium neglectum</name>
    <dbReference type="NCBI Taxonomy" id="145388"/>
    <lineage>
        <taxon>Eukaryota</taxon>
        <taxon>Viridiplantae</taxon>
        <taxon>Chlorophyta</taxon>
        <taxon>core chlorophytes</taxon>
        <taxon>Chlorophyceae</taxon>
        <taxon>CS clade</taxon>
        <taxon>Sphaeropleales</taxon>
        <taxon>Selenastraceae</taxon>
        <taxon>Monoraphidium</taxon>
    </lineage>
</organism>
<evidence type="ECO:0000313" key="3">
    <source>
        <dbReference type="Proteomes" id="UP000054498"/>
    </source>
</evidence>
<dbReference type="KEGG" id="mng:MNEG_13775"/>
<dbReference type="EMBL" id="KK104262">
    <property type="protein sequence ID" value="KIY94187.1"/>
    <property type="molecule type" value="Genomic_DNA"/>
</dbReference>
<dbReference type="AlphaFoldDB" id="A0A0D2J2L3"/>
<protein>
    <submittedName>
        <fullName evidence="2">Uncharacterized protein</fullName>
    </submittedName>
</protein>
<feature type="region of interest" description="Disordered" evidence="1">
    <location>
        <begin position="84"/>
        <end position="129"/>
    </location>
</feature>
<sequence length="195" mass="22342">MTAAPPAAAASQRQFSSSAAAQPLTAGGGPPQQQAQQKQAPRKKQQRAPDPQPSQRSLRGKATNEYNRERAAWRRQVGALRRQWHEEHQAARRGAADAAARDARERRALADLRASQKQEDSGHGPMLRDLRAAERELEAAERRLRMAYRTRIRERILERYKQQRYEELLGRSRHWIAREALEDRVRQAVENPVSM</sequence>
<feature type="compositionally biased region" description="Low complexity" evidence="1">
    <location>
        <begin position="1"/>
        <end position="39"/>
    </location>
</feature>
<evidence type="ECO:0000313" key="2">
    <source>
        <dbReference type="EMBL" id="KIY94187.1"/>
    </source>
</evidence>
<name>A0A0D2J2L3_9CHLO</name>
<dbReference type="OrthoDB" id="10412893at2759"/>